<feature type="transmembrane region" description="Helical" evidence="6">
    <location>
        <begin position="365"/>
        <end position="392"/>
    </location>
</feature>
<evidence type="ECO:0000313" key="7">
    <source>
        <dbReference type="EMBL" id="EID76118.1"/>
    </source>
</evidence>
<sequence length="430" mass="48588">MAKNVVLQKIDWLSILLYLALVGIGWLNIYSTTHVHENSALFNLDQPYGKQLIFICLSVLLIIFVLSIEAKFYERFASIFYLSSIVLLAGLFLFGKNINGATAWYSIGPFTLQPSEFAKVATALAVSKYLSDIQTNIKLFSDQLRLFAILAIPALLIILQPDPGSTVVYASFFFVMYREGLPAAYLVVGTLLTIIFISTLKFGLVLTILTSFILGALYYYLRKKRAKKVSIFPIIAMVLLCGLVSFSTNMVYENVFKQHHRDRFSLWLRLDNEITNNDQLKRTVGYNTHQSETAIGSGGILGKGFMEGTRTKGNFVPEQDTDYIFTTLGEEWGFIGTSLVVLLFTALLLRLLYLAERQKSQFSRIYGYSVVSILFFHFMINIGMVIGLLPTIGIPLPFFSYGGSGLWGFTILLFIFLKFDANRINDWMER</sequence>
<dbReference type="AlphaFoldDB" id="I0WIA2"/>
<dbReference type="PANTHER" id="PTHR30474">
    <property type="entry name" value="CELL CYCLE PROTEIN"/>
    <property type="match status" value="1"/>
</dbReference>
<feature type="transmembrane region" description="Helical" evidence="6">
    <location>
        <begin position="233"/>
        <end position="252"/>
    </location>
</feature>
<evidence type="ECO:0000256" key="4">
    <source>
        <dbReference type="ARBA" id="ARBA00022989"/>
    </source>
</evidence>
<dbReference type="PATRIC" id="fig|946077.3.peg.857"/>
<feature type="transmembrane region" description="Helical" evidence="6">
    <location>
        <begin position="332"/>
        <end position="353"/>
    </location>
</feature>
<feature type="transmembrane region" description="Helical" evidence="6">
    <location>
        <begin position="203"/>
        <end position="221"/>
    </location>
</feature>
<dbReference type="NCBIfam" id="NF037961">
    <property type="entry name" value="RodA_shape"/>
    <property type="match status" value="1"/>
</dbReference>
<reference evidence="7 8" key="1">
    <citation type="journal article" date="2012" name="J. Bacteriol.">
        <title>Genome Sequence of the Halotolerant Bacterium Imtechella halotolerans K1T.</title>
        <authorList>
            <person name="Kumar S."/>
            <person name="Vikram S."/>
            <person name="Subramanian S."/>
            <person name="Raghava G.P."/>
            <person name="Pinnaka A.K."/>
        </authorList>
    </citation>
    <scope>NUCLEOTIDE SEQUENCE [LARGE SCALE GENOMIC DNA]</scope>
    <source>
        <strain evidence="7 8">K1</strain>
    </source>
</reference>
<gene>
    <name evidence="7" type="ORF">W5A_04209</name>
</gene>
<feature type="transmembrane region" description="Helical" evidence="6">
    <location>
        <begin position="51"/>
        <end position="69"/>
    </location>
</feature>
<name>I0WIA2_9FLAO</name>
<dbReference type="OrthoDB" id="9768187at2"/>
<evidence type="ECO:0000313" key="8">
    <source>
        <dbReference type="Proteomes" id="UP000005938"/>
    </source>
</evidence>
<keyword evidence="4 6" id="KW-1133">Transmembrane helix</keyword>
<evidence type="ECO:0000256" key="3">
    <source>
        <dbReference type="ARBA" id="ARBA00022960"/>
    </source>
</evidence>
<proteinExistence type="predicted"/>
<dbReference type="Pfam" id="PF01098">
    <property type="entry name" value="FTSW_RODA_SPOVE"/>
    <property type="match status" value="1"/>
</dbReference>
<feature type="transmembrane region" description="Helical" evidence="6">
    <location>
        <begin position="76"/>
        <end position="95"/>
    </location>
</feature>
<dbReference type="GO" id="GO:0005886">
    <property type="term" value="C:plasma membrane"/>
    <property type="evidence" value="ECO:0007669"/>
    <property type="project" value="TreeGrafter"/>
</dbReference>
<keyword evidence="2 6" id="KW-0812">Transmembrane</keyword>
<feature type="transmembrane region" description="Helical" evidence="6">
    <location>
        <begin position="12"/>
        <end position="31"/>
    </location>
</feature>
<keyword evidence="5 6" id="KW-0472">Membrane</keyword>
<keyword evidence="3" id="KW-0133">Cell shape</keyword>
<dbReference type="GO" id="GO:0032153">
    <property type="term" value="C:cell division site"/>
    <property type="evidence" value="ECO:0007669"/>
    <property type="project" value="TreeGrafter"/>
</dbReference>
<protein>
    <submittedName>
        <fullName evidence="7">Cell cycle protein</fullName>
    </submittedName>
</protein>
<dbReference type="eggNOG" id="COG0772">
    <property type="taxonomic scope" value="Bacteria"/>
</dbReference>
<feature type="transmembrane region" description="Helical" evidence="6">
    <location>
        <begin position="180"/>
        <end position="197"/>
    </location>
</feature>
<evidence type="ECO:0000256" key="6">
    <source>
        <dbReference type="SAM" id="Phobius"/>
    </source>
</evidence>
<feature type="transmembrane region" description="Helical" evidence="6">
    <location>
        <begin position="398"/>
        <end position="417"/>
    </location>
</feature>
<keyword evidence="8" id="KW-1185">Reference proteome</keyword>
<dbReference type="GO" id="GO:0008360">
    <property type="term" value="P:regulation of cell shape"/>
    <property type="evidence" value="ECO:0007669"/>
    <property type="project" value="UniProtKB-KW"/>
</dbReference>
<dbReference type="GO" id="GO:0051301">
    <property type="term" value="P:cell division"/>
    <property type="evidence" value="ECO:0007669"/>
    <property type="project" value="InterPro"/>
</dbReference>
<comment type="subcellular location">
    <subcellularLocation>
        <location evidence="1">Membrane</location>
        <topology evidence="1">Multi-pass membrane protein</topology>
    </subcellularLocation>
</comment>
<dbReference type="STRING" id="946077.W5A_04209"/>
<dbReference type="Proteomes" id="UP000005938">
    <property type="component" value="Unassembled WGS sequence"/>
</dbReference>
<accession>I0WIA2</accession>
<comment type="caution">
    <text evidence="7">The sequence shown here is derived from an EMBL/GenBank/DDBJ whole genome shotgun (WGS) entry which is preliminary data.</text>
</comment>
<dbReference type="RefSeq" id="WP_008237765.1">
    <property type="nucleotide sequence ID" value="NZ_AJJU01000003.1"/>
</dbReference>
<feature type="transmembrane region" description="Helical" evidence="6">
    <location>
        <begin position="143"/>
        <end position="159"/>
    </location>
</feature>
<dbReference type="EMBL" id="AJJU01000003">
    <property type="protein sequence ID" value="EID76118.1"/>
    <property type="molecule type" value="Genomic_DNA"/>
</dbReference>
<dbReference type="InterPro" id="IPR001182">
    <property type="entry name" value="FtsW/RodA"/>
</dbReference>
<dbReference type="GO" id="GO:0015648">
    <property type="term" value="F:lipid-linked peptidoglycan transporter activity"/>
    <property type="evidence" value="ECO:0007669"/>
    <property type="project" value="TreeGrafter"/>
</dbReference>
<evidence type="ECO:0000256" key="2">
    <source>
        <dbReference type="ARBA" id="ARBA00022692"/>
    </source>
</evidence>
<evidence type="ECO:0000256" key="5">
    <source>
        <dbReference type="ARBA" id="ARBA00023136"/>
    </source>
</evidence>
<organism evidence="7 8">
    <name type="scientific">Imtechella halotolerans K1</name>
    <dbReference type="NCBI Taxonomy" id="946077"/>
    <lineage>
        <taxon>Bacteria</taxon>
        <taxon>Pseudomonadati</taxon>
        <taxon>Bacteroidota</taxon>
        <taxon>Flavobacteriia</taxon>
        <taxon>Flavobacteriales</taxon>
        <taxon>Flavobacteriaceae</taxon>
        <taxon>Imtechella</taxon>
    </lineage>
</organism>
<evidence type="ECO:0000256" key="1">
    <source>
        <dbReference type="ARBA" id="ARBA00004141"/>
    </source>
</evidence>
<dbReference type="PANTHER" id="PTHR30474:SF1">
    <property type="entry name" value="PEPTIDOGLYCAN GLYCOSYLTRANSFERASE MRDB"/>
    <property type="match status" value="1"/>
</dbReference>